<feature type="region of interest" description="Disordered" evidence="3">
    <location>
        <begin position="1"/>
        <end position="33"/>
    </location>
</feature>
<dbReference type="RefSeq" id="XP_010249186.1">
    <property type="nucleotide sequence ID" value="XM_010250884.2"/>
</dbReference>
<dbReference type="CDD" id="cd07067">
    <property type="entry name" value="HP_PGM_like"/>
    <property type="match status" value="1"/>
</dbReference>
<name>A0A1U7ZD51_NELNU</name>
<feature type="compositionally biased region" description="Basic residues" evidence="3">
    <location>
        <begin position="297"/>
        <end position="309"/>
    </location>
</feature>
<dbReference type="Gene3D" id="3.40.50.1240">
    <property type="entry name" value="Phosphoglycerate mutase-like"/>
    <property type="match status" value="2"/>
</dbReference>
<accession>A0A1U7ZD51</accession>
<dbReference type="PANTHER" id="PTHR47927:SF2">
    <property type="entry name" value="PHOSPHOGLYCERATE MUTASE FAMILY PROTEIN"/>
    <property type="match status" value="1"/>
</dbReference>
<feature type="compositionally biased region" description="Basic and acidic residues" evidence="3">
    <location>
        <begin position="19"/>
        <end position="33"/>
    </location>
</feature>
<feature type="binding site" evidence="2">
    <location>
        <position position="164"/>
    </location>
    <ligand>
        <name>substrate</name>
    </ligand>
</feature>
<dbReference type="eggNOG" id="KOG0234">
    <property type="taxonomic scope" value="Eukaryota"/>
</dbReference>
<dbReference type="GeneID" id="104591833"/>
<sequence>MGSSQSVQVDDNDDDEEENRNGGAERRELEKPLIQKVLEQEPEVLPCHASATPLSPQLSTLGTPRLGPSIKVWDPCNVLAPPPPLLPPPRFNRSFSFEDDRTITEVFMINHGECGVNLRPDLIAGRWPEVGLTPNGKRQARALAVFLNSRGVRFSAVYSSPLERAKATAILVCQELNFAEEQIQSSDALLEMSEGQWEGCLRSEIYTPEMVNIMDVMQPDFSAPSGESLRQVEFRMVQFLNGMVLKLPEKLRTEYVMSLHQNENKGFACHNLQVTTHSTQDQDGLMLPPPHWDLLHKQRQSPSKKKSGKSRLQFVTTTGDPEVEDEISPREPNNLDQLHDMNVRSSSNPSFSIGIFTHAMPIKCLLTGLLGCSPTMASKICIDDSSMTVLQHSIKTGWQIKTMNDTAHLRLL</sequence>
<dbReference type="OMA" id="VEFRMIQ"/>
<dbReference type="InterPro" id="IPR017070">
    <property type="entry name" value="UCP036920_PGAM-like_plant"/>
</dbReference>
<dbReference type="OrthoDB" id="354304at2759"/>
<dbReference type="PANTHER" id="PTHR47927">
    <property type="entry name" value="PUTATIVE-RELATED"/>
    <property type="match status" value="1"/>
</dbReference>
<dbReference type="AlphaFoldDB" id="A0A1U7ZD51"/>
<dbReference type="SMART" id="SM00855">
    <property type="entry name" value="PGAM"/>
    <property type="match status" value="1"/>
</dbReference>
<feature type="region of interest" description="Disordered" evidence="3">
    <location>
        <begin position="296"/>
        <end position="329"/>
    </location>
</feature>
<evidence type="ECO:0000256" key="1">
    <source>
        <dbReference type="PIRSR" id="PIRSR613078-1"/>
    </source>
</evidence>
<evidence type="ECO:0000256" key="2">
    <source>
        <dbReference type="PIRSR" id="PIRSR613078-2"/>
    </source>
</evidence>
<reference evidence="5" key="1">
    <citation type="submission" date="2025-08" db="UniProtKB">
        <authorList>
            <consortium name="RefSeq"/>
        </authorList>
    </citation>
    <scope>IDENTIFICATION</scope>
</reference>
<evidence type="ECO:0000313" key="4">
    <source>
        <dbReference type="Proteomes" id="UP000189703"/>
    </source>
</evidence>
<feature type="active site" description="Proton donor/acceptor" evidence="1">
    <location>
        <position position="191"/>
    </location>
</feature>
<feature type="active site" description="Tele-phosphohistidine intermediate" evidence="1">
    <location>
        <position position="111"/>
    </location>
</feature>
<dbReference type="SUPFAM" id="SSF53254">
    <property type="entry name" value="Phosphoglycerate mutase-like"/>
    <property type="match status" value="1"/>
</dbReference>
<protein>
    <submittedName>
        <fullName evidence="5">Uncharacterized protein LOC104591833</fullName>
    </submittedName>
</protein>
<dbReference type="KEGG" id="nnu:104591833"/>
<dbReference type="PIRSF" id="PIRSF036920">
    <property type="entry name" value="X4Y4"/>
    <property type="match status" value="1"/>
</dbReference>
<evidence type="ECO:0000256" key="3">
    <source>
        <dbReference type="SAM" id="MobiDB-lite"/>
    </source>
</evidence>
<dbReference type="Proteomes" id="UP000189703">
    <property type="component" value="Unplaced"/>
</dbReference>
<dbReference type="InParanoid" id="A0A1U7ZD51"/>
<gene>
    <name evidence="5" type="primary">LOC104591833</name>
</gene>
<dbReference type="Pfam" id="PF00300">
    <property type="entry name" value="His_Phos_1"/>
    <property type="match status" value="1"/>
</dbReference>
<keyword evidence="4" id="KW-1185">Reference proteome</keyword>
<dbReference type="InterPro" id="IPR029033">
    <property type="entry name" value="His_PPase_superfam"/>
</dbReference>
<organism evidence="4 5">
    <name type="scientific">Nelumbo nucifera</name>
    <name type="common">Sacred lotus</name>
    <dbReference type="NCBI Taxonomy" id="4432"/>
    <lineage>
        <taxon>Eukaryota</taxon>
        <taxon>Viridiplantae</taxon>
        <taxon>Streptophyta</taxon>
        <taxon>Embryophyta</taxon>
        <taxon>Tracheophyta</taxon>
        <taxon>Spermatophyta</taxon>
        <taxon>Magnoliopsida</taxon>
        <taxon>Proteales</taxon>
        <taxon>Nelumbonaceae</taxon>
        <taxon>Nelumbo</taxon>
    </lineage>
</organism>
<dbReference type="GO" id="GO:0009451">
    <property type="term" value="P:RNA modification"/>
    <property type="evidence" value="ECO:0000318"/>
    <property type="project" value="GO_Central"/>
</dbReference>
<dbReference type="InterPro" id="IPR013078">
    <property type="entry name" value="His_Pase_superF_clade-1"/>
</dbReference>
<dbReference type="STRING" id="4432.A0A1U7ZD51"/>
<dbReference type="FunCoup" id="A0A1U7ZD51">
    <property type="interactions" value="2140"/>
</dbReference>
<proteinExistence type="predicted"/>
<evidence type="ECO:0000313" key="5">
    <source>
        <dbReference type="RefSeq" id="XP_010249186.1"/>
    </source>
</evidence>